<evidence type="ECO:0000313" key="3">
    <source>
        <dbReference type="Proteomes" id="UP000660262"/>
    </source>
</evidence>
<dbReference type="Proteomes" id="UP000660262">
    <property type="component" value="Unassembled WGS sequence"/>
</dbReference>
<sequence length="170" mass="18221">MSLPPSGQLVQLPELVQSFIGLRHISSQEQQAAANTPHDVAHTNAANTPPLPLPRMLRSRSVRVTGVVSNVDAANARATIAHRGYELRIDLRLLDADSVSVTPNGSYSLIGELYHCGGAPDLWGAWTHAAPEGFEAPWVALSVRVVVDATGLDMDLFEQALAVRRLEVGA</sequence>
<dbReference type="OrthoDB" id="342190at2759"/>
<dbReference type="GO" id="GO:1990879">
    <property type="term" value="C:CST complex"/>
    <property type="evidence" value="ECO:0007669"/>
    <property type="project" value="InterPro"/>
</dbReference>
<comment type="caution">
    <text evidence="2">The sequence shown here is derived from an EMBL/GenBank/DDBJ whole genome shotgun (WGS) entry which is preliminary data.</text>
</comment>
<dbReference type="Gene3D" id="2.40.50.140">
    <property type="entry name" value="Nucleic acid-binding proteins"/>
    <property type="match status" value="1"/>
</dbReference>
<dbReference type="GO" id="GO:0003697">
    <property type="term" value="F:single-stranded DNA binding"/>
    <property type="evidence" value="ECO:0007669"/>
    <property type="project" value="InterPro"/>
</dbReference>
<dbReference type="Pfam" id="PF15490">
    <property type="entry name" value="Ten1_2"/>
    <property type="match status" value="1"/>
</dbReference>
<accession>A0A830HBN5</accession>
<organism evidence="2 3">
    <name type="scientific">Pycnococcus provasolii</name>
    <dbReference type="NCBI Taxonomy" id="41880"/>
    <lineage>
        <taxon>Eukaryota</taxon>
        <taxon>Viridiplantae</taxon>
        <taxon>Chlorophyta</taxon>
        <taxon>Pseudoscourfieldiophyceae</taxon>
        <taxon>Pseudoscourfieldiales</taxon>
        <taxon>Pycnococcaceae</taxon>
        <taxon>Pycnococcus</taxon>
    </lineage>
</organism>
<name>A0A830HBN5_9CHLO</name>
<keyword evidence="3" id="KW-1185">Reference proteome</keyword>
<dbReference type="AlphaFoldDB" id="A0A830HBN5"/>
<dbReference type="EMBL" id="BNJQ01000006">
    <property type="protein sequence ID" value="GHP04072.1"/>
    <property type="molecule type" value="Genomic_DNA"/>
</dbReference>
<gene>
    <name evidence="2" type="ORF">PPROV_000282600</name>
</gene>
<reference evidence="2" key="1">
    <citation type="submission" date="2020-10" db="EMBL/GenBank/DDBJ databases">
        <title>Unveiling of a novel bifunctional photoreceptor, Dualchrome1, isolated from a cosmopolitan green alga.</title>
        <authorList>
            <person name="Suzuki S."/>
            <person name="Kawachi M."/>
        </authorList>
    </citation>
    <scope>NUCLEOTIDE SEQUENCE</scope>
    <source>
        <strain evidence="2">NIES 2893</strain>
    </source>
</reference>
<dbReference type="InterPro" id="IPR029146">
    <property type="entry name" value="Ten1_animal_plant"/>
</dbReference>
<feature type="region of interest" description="Disordered" evidence="1">
    <location>
        <begin position="28"/>
        <end position="52"/>
    </location>
</feature>
<protein>
    <submittedName>
        <fullName evidence="2">Uncharacterized protein</fullName>
    </submittedName>
</protein>
<evidence type="ECO:0000256" key="1">
    <source>
        <dbReference type="SAM" id="MobiDB-lite"/>
    </source>
</evidence>
<proteinExistence type="predicted"/>
<dbReference type="InterPro" id="IPR012340">
    <property type="entry name" value="NA-bd_OB-fold"/>
</dbReference>
<evidence type="ECO:0000313" key="2">
    <source>
        <dbReference type="EMBL" id="GHP04072.1"/>
    </source>
</evidence>